<feature type="compositionally biased region" description="Polar residues" evidence="1">
    <location>
        <begin position="64"/>
        <end position="80"/>
    </location>
</feature>
<organism evidence="2 3">
    <name type="scientific">Liparis tanakae</name>
    <name type="common">Tanaka's snailfish</name>
    <dbReference type="NCBI Taxonomy" id="230148"/>
    <lineage>
        <taxon>Eukaryota</taxon>
        <taxon>Metazoa</taxon>
        <taxon>Chordata</taxon>
        <taxon>Craniata</taxon>
        <taxon>Vertebrata</taxon>
        <taxon>Euteleostomi</taxon>
        <taxon>Actinopterygii</taxon>
        <taxon>Neopterygii</taxon>
        <taxon>Teleostei</taxon>
        <taxon>Neoteleostei</taxon>
        <taxon>Acanthomorphata</taxon>
        <taxon>Eupercaria</taxon>
        <taxon>Perciformes</taxon>
        <taxon>Cottioidei</taxon>
        <taxon>Cottales</taxon>
        <taxon>Liparidae</taxon>
        <taxon>Liparis</taxon>
    </lineage>
</organism>
<reference evidence="2 3" key="1">
    <citation type="submission" date="2019-03" db="EMBL/GenBank/DDBJ databases">
        <title>First draft genome of Liparis tanakae, snailfish: a comprehensive survey of snailfish specific genes.</title>
        <authorList>
            <person name="Kim W."/>
            <person name="Song I."/>
            <person name="Jeong J.-H."/>
            <person name="Kim D."/>
            <person name="Kim S."/>
            <person name="Ryu S."/>
            <person name="Song J.Y."/>
            <person name="Lee S.K."/>
        </authorList>
    </citation>
    <scope>NUCLEOTIDE SEQUENCE [LARGE SCALE GENOMIC DNA]</scope>
    <source>
        <tissue evidence="2">Muscle</tissue>
    </source>
</reference>
<evidence type="ECO:0000256" key="1">
    <source>
        <dbReference type="SAM" id="MobiDB-lite"/>
    </source>
</evidence>
<dbReference type="EMBL" id="SRLO01001367">
    <property type="protein sequence ID" value="TNN38501.1"/>
    <property type="molecule type" value="Genomic_DNA"/>
</dbReference>
<evidence type="ECO:0000313" key="2">
    <source>
        <dbReference type="EMBL" id="TNN38501.1"/>
    </source>
</evidence>
<gene>
    <name evidence="2" type="ORF">EYF80_051335</name>
</gene>
<sequence>MVLCADWPPPSPAEPPPGPPPPPPLAAVSVTTKAPTRAPSEPIKSSSGLQPCHMLTSGPASHPKTMSSPYLTGSLSSGKSPSWGCEPEPRGGEGWLLLQDGRSSRDGGGGHSASELPSKTMPTGHTLGSLLGERERERFVTAELSSRSS</sequence>
<feature type="region of interest" description="Disordered" evidence="1">
    <location>
        <begin position="1"/>
        <end position="149"/>
    </location>
</feature>
<feature type="compositionally biased region" description="Pro residues" evidence="1">
    <location>
        <begin position="7"/>
        <end position="25"/>
    </location>
</feature>
<protein>
    <submittedName>
        <fullName evidence="2">Uncharacterized protein</fullName>
    </submittedName>
</protein>
<name>A0A4Z2FC46_9TELE</name>
<keyword evidence="3" id="KW-1185">Reference proteome</keyword>
<dbReference type="AlphaFoldDB" id="A0A4Z2FC46"/>
<comment type="caution">
    <text evidence="2">The sequence shown here is derived from an EMBL/GenBank/DDBJ whole genome shotgun (WGS) entry which is preliminary data.</text>
</comment>
<dbReference type="Proteomes" id="UP000314294">
    <property type="component" value="Unassembled WGS sequence"/>
</dbReference>
<evidence type="ECO:0000313" key="3">
    <source>
        <dbReference type="Proteomes" id="UP000314294"/>
    </source>
</evidence>
<accession>A0A4Z2FC46</accession>
<proteinExistence type="predicted"/>